<name>A0AA35WNX3_GEOBA</name>
<dbReference type="GO" id="GO:0019213">
    <property type="term" value="F:deacetylase activity"/>
    <property type="evidence" value="ECO:0007669"/>
    <property type="project" value="InterPro"/>
</dbReference>
<reference evidence="1" key="1">
    <citation type="submission" date="2023-03" db="EMBL/GenBank/DDBJ databases">
        <authorList>
            <person name="Steffen K."/>
            <person name="Cardenas P."/>
        </authorList>
    </citation>
    <scope>NUCLEOTIDE SEQUENCE</scope>
</reference>
<keyword evidence="2" id="KW-1185">Reference proteome</keyword>
<dbReference type="AlphaFoldDB" id="A0AA35WNX3"/>
<proteinExistence type="predicted"/>
<dbReference type="GO" id="GO:0016810">
    <property type="term" value="F:hydrolase activity, acting on carbon-nitrogen (but not peptide) bonds"/>
    <property type="evidence" value="ECO:0007669"/>
    <property type="project" value="InterPro"/>
</dbReference>
<dbReference type="EMBL" id="CASHTH010002276">
    <property type="protein sequence ID" value="CAI8027369.1"/>
    <property type="molecule type" value="Genomic_DNA"/>
</dbReference>
<dbReference type="InterPro" id="IPR032466">
    <property type="entry name" value="Metal_Hydrolase"/>
</dbReference>
<dbReference type="InterPro" id="IPR020043">
    <property type="entry name" value="Deacetylase_Atu3266-like"/>
</dbReference>
<evidence type="ECO:0000313" key="1">
    <source>
        <dbReference type="EMBL" id="CAI8027369.1"/>
    </source>
</evidence>
<dbReference type="Gene3D" id="3.20.20.140">
    <property type="entry name" value="Metal-dependent hydrolases"/>
    <property type="match status" value="1"/>
</dbReference>
<organism evidence="1 2">
    <name type="scientific">Geodia barretti</name>
    <name type="common">Barrett's horny sponge</name>
    <dbReference type="NCBI Taxonomy" id="519541"/>
    <lineage>
        <taxon>Eukaryota</taxon>
        <taxon>Metazoa</taxon>
        <taxon>Porifera</taxon>
        <taxon>Demospongiae</taxon>
        <taxon>Heteroscleromorpha</taxon>
        <taxon>Tetractinellida</taxon>
        <taxon>Astrophorina</taxon>
        <taxon>Geodiidae</taxon>
        <taxon>Geodia</taxon>
    </lineage>
</organism>
<dbReference type="SUPFAM" id="SSF51338">
    <property type="entry name" value="Composite domain of metallo-dependent hydrolases"/>
    <property type="match status" value="1"/>
</dbReference>
<dbReference type="PANTHER" id="PTHR42717">
    <property type="entry name" value="DIHYDROOROTASE-RELATED"/>
    <property type="match status" value="1"/>
</dbReference>
<dbReference type="InterPro" id="IPR011059">
    <property type="entry name" value="Metal-dep_hydrolase_composite"/>
</dbReference>
<comment type="caution">
    <text evidence="1">The sequence shown here is derived from an EMBL/GenBank/DDBJ whole genome shotgun (WGS) entry which is preliminary data.</text>
</comment>
<evidence type="ECO:0000313" key="2">
    <source>
        <dbReference type="Proteomes" id="UP001174909"/>
    </source>
</evidence>
<sequence length="222" mass="24042">MKYDILLKGGTVIDPTQKLHDRRDVAIIDGKIAAIEDDISAREATQTVFVEEKYVTPGLVDIHAHVYAGVTTWGVKADPVCTTTGVTTIVDAGSPSWATFPGFREYIAQPAQTHILTYVHISGIGLVYGPVGEMHELEYAHPEKVADTLMENRDITVGVKVRQGKSQVGDNGVEPLKLAIKAAELADTQSVMVHIGTGVPLPDVLKLMRPGDVVTPLLPRER</sequence>
<dbReference type="Proteomes" id="UP001174909">
    <property type="component" value="Unassembled WGS sequence"/>
</dbReference>
<dbReference type="SUPFAM" id="SSF51556">
    <property type="entry name" value="Metallo-dependent hydrolases"/>
    <property type="match status" value="1"/>
</dbReference>
<accession>A0AA35WNX3</accession>
<gene>
    <name evidence="1" type="ORF">GBAR_LOCUS15664</name>
</gene>
<dbReference type="PANTHER" id="PTHR42717:SF1">
    <property type="entry name" value="IMIDAZOLONEPROPIONASE AND RELATED AMIDOHYDROLASES"/>
    <property type="match status" value="1"/>
</dbReference>
<protein>
    <submittedName>
        <fullName evidence="1">Deacetylase Atu3266</fullName>
    </submittedName>
</protein>